<evidence type="ECO:0000256" key="4">
    <source>
        <dbReference type="ARBA" id="ARBA00022840"/>
    </source>
</evidence>
<dbReference type="GO" id="GO:0003951">
    <property type="term" value="F:NAD+ kinase activity"/>
    <property type="evidence" value="ECO:0007669"/>
    <property type="project" value="UniProtKB-UniRule"/>
</dbReference>
<keyword evidence="1 8" id="KW-0808">Transferase</keyword>
<dbReference type="GO" id="GO:0046872">
    <property type="term" value="F:metal ion binding"/>
    <property type="evidence" value="ECO:0007669"/>
    <property type="project" value="UniProtKB-UniRule"/>
</dbReference>
<dbReference type="FunFam" id="2.60.200.30:FF:000009">
    <property type="entry name" value="Poly(P)/ATP NAD kinase"/>
    <property type="match status" value="1"/>
</dbReference>
<comment type="caution">
    <text evidence="9">The sequence shown here is derived from an EMBL/GenBank/DDBJ whole genome shotgun (WGS) entry which is preliminary data.</text>
</comment>
<reference evidence="9 10" key="1">
    <citation type="submission" date="2018-11" db="EMBL/GenBank/DDBJ databases">
        <title>Genomic Encyclopedia of Type Strains, Phase IV (KMG-IV): sequencing the most valuable type-strain genomes for metagenomic binning, comparative biology and taxonomic classification.</title>
        <authorList>
            <person name="Goeker M."/>
        </authorList>
    </citation>
    <scope>NUCLEOTIDE SEQUENCE [LARGE SCALE GENOMIC DNA]</scope>
    <source>
        <strain evidence="9 10">DSM 22027</strain>
    </source>
</reference>
<comment type="cofactor">
    <cofactor evidence="8">
        <name>a divalent metal cation</name>
        <dbReference type="ChEBI" id="CHEBI:60240"/>
    </cofactor>
</comment>
<dbReference type="GO" id="GO:0019674">
    <property type="term" value="P:NAD+ metabolic process"/>
    <property type="evidence" value="ECO:0007669"/>
    <property type="project" value="InterPro"/>
</dbReference>
<dbReference type="Pfam" id="PF20143">
    <property type="entry name" value="NAD_kinase_C"/>
    <property type="match status" value="1"/>
</dbReference>
<feature type="binding site" evidence="8">
    <location>
        <begin position="179"/>
        <end position="184"/>
    </location>
    <ligand>
        <name>NAD(+)</name>
        <dbReference type="ChEBI" id="CHEBI:57540"/>
    </ligand>
</feature>
<dbReference type="GO" id="GO:0005737">
    <property type="term" value="C:cytoplasm"/>
    <property type="evidence" value="ECO:0007669"/>
    <property type="project" value="UniProtKB-SubCell"/>
</dbReference>
<keyword evidence="4 8" id="KW-0067">ATP-binding</keyword>
<proteinExistence type="inferred from homology"/>
<feature type="binding site" evidence="8">
    <location>
        <position position="149"/>
    </location>
    <ligand>
        <name>NAD(+)</name>
        <dbReference type="ChEBI" id="CHEBI:57540"/>
    </ligand>
</feature>
<evidence type="ECO:0000256" key="8">
    <source>
        <dbReference type="HAMAP-Rule" id="MF_00361"/>
    </source>
</evidence>
<comment type="catalytic activity">
    <reaction evidence="7 8">
        <text>NAD(+) + ATP = ADP + NADP(+) + H(+)</text>
        <dbReference type="Rhea" id="RHEA:18629"/>
        <dbReference type="ChEBI" id="CHEBI:15378"/>
        <dbReference type="ChEBI" id="CHEBI:30616"/>
        <dbReference type="ChEBI" id="CHEBI:57540"/>
        <dbReference type="ChEBI" id="CHEBI:58349"/>
        <dbReference type="ChEBI" id="CHEBI:456216"/>
        <dbReference type="EC" id="2.7.1.23"/>
    </reaction>
</comment>
<protein>
    <recommendedName>
        <fullName evidence="8">NAD kinase</fullName>
        <ecNumber evidence="8">2.7.1.23</ecNumber>
    </recommendedName>
    <alternativeName>
        <fullName evidence="8">ATP-dependent NAD kinase</fullName>
    </alternativeName>
</protein>
<dbReference type="GO" id="GO:0006741">
    <property type="term" value="P:NADP+ biosynthetic process"/>
    <property type="evidence" value="ECO:0007669"/>
    <property type="project" value="UniProtKB-UniRule"/>
</dbReference>
<dbReference type="EMBL" id="RJVA01000013">
    <property type="protein sequence ID" value="ROQ91124.1"/>
    <property type="molecule type" value="Genomic_DNA"/>
</dbReference>
<keyword evidence="5 8" id="KW-0521">NADP</keyword>
<dbReference type="Proteomes" id="UP000276223">
    <property type="component" value="Unassembled WGS sequence"/>
</dbReference>
<accession>A0A3N1UIN8</accession>
<evidence type="ECO:0000313" key="9">
    <source>
        <dbReference type="EMBL" id="ROQ91124.1"/>
    </source>
</evidence>
<feature type="binding site" evidence="8">
    <location>
        <position position="166"/>
    </location>
    <ligand>
        <name>NAD(+)</name>
        <dbReference type="ChEBI" id="CHEBI:57540"/>
    </ligand>
</feature>
<keyword evidence="8" id="KW-0963">Cytoplasm</keyword>
<dbReference type="PANTHER" id="PTHR20275">
    <property type="entry name" value="NAD KINASE"/>
    <property type="match status" value="1"/>
</dbReference>
<feature type="binding site" evidence="8">
    <location>
        <position position="168"/>
    </location>
    <ligand>
        <name>NAD(+)</name>
        <dbReference type="ChEBI" id="CHEBI:57540"/>
    </ligand>
</feature>
<dbReference type="Pfam" id="PF01513">
    <property type="entry name" value="NAD_kinase"/>
    <property type="match status" value="1"/>
</dbReference>
<feature type="binding site" evidence="8">
    <location>
        <begin position="64"/>
        <end position="65"/>
    </location>
    <ligand>
        <name>NAD(+)</name>
        <dbReference type="ChEBI" id="CHEBI:57540"/>
    </ligand>
</feature>
<keyword evidence="3 8" id="KW-0418">Kinase</keyword>
<evidence type="ECO:0000256" key="7">
    <source>
        <dbReference type="ARBA" id="ARBA00047925"/>
    </source>
</evidence>
<name>A0A3N1UIN8_9BACT</name>
<dbReference type="HAMAP" id="MF_00361">
    <property type="entry name" value="NAD_kinase"/>
    <property type="match status" value="1"/>
</dbReference>
<comment type="function">
    <text evidence="8">Involved in the regulation of the intracellular balance of NAD and NADP, and is a key enzyme in the biosynthesis of NADP. Catalyzes specifically the phosphorylation on 2'-hydroxyl of the adenosine moiety of NAD to yield NADP.</text>
</comment>
<sequence length="281" mass="30549">MERLLIIYKKGRNDAAVLAQELVAWLNAKGYAAKARENLSDTKTLTPPPPLPMDADAVVVLGGDGTLLSVARQVADRDIPIVGVNLGGLGFLTEISREHCFQDLDRVLSGAYDIEERMRLRVALERQGREVFVQTVLNDAVINKGALARIVDLDTHIDGRYLTHYRADGLIVATPTGSTAYNLSAGGPIVYPTAQAVILTPICPFALSNRPIILPASSRIQVQLDDKAQDVTLTCDGQVGQRLAPNDTIAVVMSPHSLKLIKPASTDYFDILRTKLKWGQT</sequence>
<dbReference type="InterPro" id="IPR017438">
    <property type="entry name" value="ATP-NAD_kinase_N"/>
</dbReference>
<feature type="binding site" evidence="8">
    <location>
        <position position="238"/>
    </location>
    <ligand>
        <name>NAD(+)</name>
        <dbReference type="ChEBI" id="CHEBI:57540"/>
    </ligand>
</feature>
<dbReference type="GO" id="GO:0005524">
    <property type="term" value="F:ATP binding"/>
    <property type="evidence" value="ECO:0007669"/>
    <property type="project" value="UniProtKB-KW"/>
</dbReference>
<dbReference type="PANTHER" id="PTHR20275:SF0">
    <property type="entry name" value="NAD KINASE"/>
    <property type="match status" value="1"/>
</dbReference>
<organism evidence="9 10">
    <name type="scientific">Desulfosoma caldarium</name>
    <dbReference type="NCBI Taxonomy" id="610254"/>
    <lineage>
        <taxon>Bacteria</taxon>
        <taxon>Pseudomonadati</taxon>
        <taxon>Thermodesulfobacteriota</taxon>
        <taxon>Syntrophobacteria</taxon>
        <taxon>Syntrophobacterales</taxon>
        <taxon>Syntrophobacteraceae</taxon>
        <taxon>Desulfosoma</taxon>
    </lineage>
</organism>
<dbReference type="RefSeq" id="WP_123290842.1">
    <property type="nucleotide sequence ID" value="NZ_RJVA01000013.1"/>
</dbReference>
<comment type="caution">
    <text evidence="8">Lacks conserved residue(s) required for the propagation of feature annotation.</text>
</comment>
<evidence type="ECO:0000256" key="3">
    <source>
        <dbReference type="ARBA" id="ARBA00022777"/>
    </source>
</evidence>
<evidence type="ECO:0000256" key="5">
    <source>
        <dbReference type="ARBA" id="ARBA00022857"/>
    </source>
</evidence>
<feature type="active site" description="Proton acceptor" evidence="8">
    <location>
        <position position="64"/>
    </location>
</feature>
<dbReference type="SUPFAM" id="SSF111331">
    <property type="entry name" value="NAD kinase/diacylglycerol kinase-like"/>
    <property type="match status" value="1"/>
</dbReference>
<evidence type="ECO:0000256" key="1">
    <source>
        <dbReference type="ARBA" id="ARBA00022679"/>
    </source>
</evidence>
<dbReference type="Gene3D" id="2.60.200.30">
    <property type="entry name" value="Probable inorganic polyphosphate/atp-NAD kinase, domain 2"/>
    <property type="match status" value="1"/>
</dbReference>
<dbReference type="Gene3D" id="3.40.50.10330">
    <property type="entry name" value="Probable inorganic polyphosphate/atp-NAD kinase, domain 1"/>
    <property type="match status" value="1"/>
</dbReference>
<feature type="binding site" evidence="8">
    <location>
        <begin position="138"/>
        <end position="139"/>
    </location>
    <ligand>
        <name>NAD(+)</name>
        <dbReference type="ChEBI" id="CHEBI:57540"/>
    </ligand>
</feature>
<comment type="similarity">
    <text evidence="8">Belongs to the NAD kinase family.</text>
</comment>
<dbReference type="OrthoDB" id="9774737at2"/>
<keyword evidence="10" id="KW-1185">Reference proteome</keyword>
<gene>
    <name evidence="8" type="primary">nadK</name>
    <name evidence="9" type="ORF">EDC27_2401</name>
</gene>
<dbReference type="InterPro" id="IPR016064">
    <property type="entry name" value="NAD/diacylglycerol_kinase_sf"/>
</dbReference>
<comment type="subcellular location">
    <subcellularLocation>
        <location evidence="8">Cytoplasm</location>
    </subcellularLocation>
</comment>
<evidence type="ECO:0000256" key="2">
    <source>
        <dbReference type="ARBA" id="ARBA00022741"/>
    </source>
</evidence>
<dbReference type="AlphaFoldDB" id="A0A3N1UIN8"/>
<evidence type="ECO:0000256" key="6">
    <source>
        <dbReference type="ARBA" id="ARBA00023027"/>
    </source>
</evidence>
<dbReference type="EC" id="2.7.1.23" evidence="8"/>
<evidence type="ECO:0000313" key="10">
    <source>
        <dbReference type="Proteomes" id="UP000276223"/>
    </source>
</evidence>
<dbReference type="InterPro" id="IPR017437">
    <property type="entry name" value="ATP-NAD_kinase_PpnK-typ_C"/>
</dbReference>
<dbReference type="InterPro" id="IPR002504">
    <property type="entry name" value="NADK"/>
</dbReference>
<keyword evidence="6 8" id="KW-0520">NAD</keyword>
<dbReference type="GO" id="GO:0051287">
    <property type="term" value="F:NAD binding"/>
    <property type="evidence" value="ECO:0007669"/>
    <property type="project" value="UniProtKB-ARBA"/>
</dbReference>
<keyword evidence="2 8" id="KW-0547">Nucleotide-binding</keyword>